<protein>
    <submittedName>
        <fullName evidence="2">Oidioi.mRNA.OKI2018_I69.XSR.g15467.t1.cds</fullName>
    </submittedName>
</protein>
<reference evidence="2 3" key="1">
    <citation type="submission" date="2021-04" db="EMBL/GenBank/DDBJ databases">
        <authorList>
            <person name="Bliznina A."/>
        </authorList>
    </citation>
    <scope>NUCLEOTIDE SEQUENCE [LARGE SCALE GENOMIC DNA]</scope>
</reference>
<feature type="region of interest" description="Disordered" evidence="1">
    <location>
        <begin position="368"/>
        <end position="407"/>
    </location>
</feature>
<accession>A0ABN7SI30</accession>
<evidence type="ECO:0000313" key="2">
    <source>
        <dbReference type="EMBL" id="CAG5098215.1"/>
    </source>
</evidence>
<feature type="compositionally biased region" description="Acidic residues" evidence="1">
    <location>
        <begin position="306"/>
        <end position="331"/>
    </location>
</feature>
<dbReference type="Proteomes" id="UP001158576">
    <property type="component" value="Chromosome XSR"/>
</dbReference>
<sequence length="455" mass="52100">MRKFQEIKSSCGLKRIPPKKIRENQWIANKDFEDIGLCGWLFTIEDGSKKFYNDRLIELTLHCVMDGSSIILLRIVAPTPRHQIVLQEFGDVPQFSFVRFENARFMMRFDGKIQVYTILMDIGNRDGCTLVKATEKCLDPASFQGGILDGRFYSLISKAITPFTGQMIFDENDVDNELKKIARNKPLYESLYANEVVKNLSEDVSIAEFLMQARLFSKLQNTFCGLPIGKFDSVKVTRFFQNSKKLPDCPDSDSQTETVILTEDEILERQLSRCDLKIEDFSSDDTDNEENLDQTVHRGLIFGEREESDEEAGSESELINDDPTVADDDPQDLYTRDFDAENEQTQKELRDNDDETSLADRIKALASNINSESSDDDSFQPARPSTPINFDYQDPTRINPSTPRKKNPFLYRQKLAGKPAWKRFLFRRNSEEIQEPATKKAKTDAVITISSDSDE</sequence>
<keyword evidence="3" id="KW-1185">Reference proteome</keyword>
<dbReference type="EMBL" id="OU015569">
    <property type="protein sequence ID" value="CAG5098215.1"/>
    <property type="molecule type" value="Genomic_DNA"/>
</dbReference>
<feature type="region of interest" description="Disordered" evidence="1">
    <location>
        <begin position="433"/>
        <end position="455"/>
    </location>
</feature>
<name>A0ABN7SI30_OIKDI</name>
<feature type="region of interest" description="Disordered" evidence="1">
    <location>
        <begin position="299"/>
        <end position="333"/>
    </location>
</feature>
<evidence type="ECO:0000313" key="3">
    <source>
        <dbReference type="Proteomes" id="UP001158576"/>
    </source>
</evidence>
<proteinExistence type="predicted"/>
<gene>
    <name evidence="2" type="ORF">OKIOD_LOCUS7025</name>
</gene>
<evidence type="ECO:0000256" key="1">
    <source>
        <dbReference type="SAM" id="MobiDB-lite"/>
    </source>
</evidence>
<organism evidence="2 3">
    <name type="scientific">Oikopleura dioica</name>
    <name type="common">Tunicate</name>
    <dbReference type="NCBI Taxonomy" id="34765"/>
    <lineage>
        <taxon>Eukaryota</taxon>
        <taxon>Metazoa</taxon>
        <taxon>Chordata</taxon>
        <taxon>Tunicata</taxon>
        <taxon>Appendicularia</taxon>
        <taxon>Copelata</taxon>
        <taxon>Oikopleuridae</taxon>
        <taxon>Oikopleura</taxon>
    </lineage>
</organism>